<dbReference type="SMART" id="SM00387">
    <property type="entry name" value="HATPase_c"/>
    <property type="match status" value="1"/>
</dbReference>
<evidence type="ECO:0000256" key="2">
    <source>
        <dbReference type="ARBA" id="ARBA00012438"/>
    </source>
</evidence>
<dbReference type="PRINTS" id="PR00344">
    <property type="entry name" value="BCTRLSENSOR"/>
</dbReference>
<dbReference type="CDD" id="cd00082">
    <property type="entry name" value="HisKA"/>
    <property type="match status" value="1"/>
</dbReference>
<protein>
    <recommendedName>
        <fullName evidence="2">histidine kinase</fullName>
        <ecNumber evidence="2">2.7.13.3</ecNumber>
    </recommendedName>
</protein>
<dbReference type="FunFam" id="3.30.565.10:FF:000006">
    <property type="entry name" value="Sensor histidine kinase WalK"/>
    <property type="match status" value="1"/>
</dbReference>
<dbReference type="InterPro" id="IPR035965">
    <property type="entry name" value="PAS-like_dom_sf"/>
</dbReference>
<evidence type="ECO:0000313" key="10">
    <source>
        <dbReference type="EMBL" id="OAA31226.1"/>
    </source>
</evidence>
<dbReference type="InterPro" id="IPR036097">
    <property type="entry name" value="HisK_dim/P_sf"/>
</dbReference>
<dbReference type="Gene3D" id="3.30.450.20">
    <property type="entry name" value="PAS domain"/>
    <property type="match status" value="1"/>
</dbReference>
<dbReference type="SUPFAM" id="SSF55785">
    <property type="entry name" value="PYP-like sensor domain (PAS domain)"/>
    <property type="match status" value="1"/>
</dbReference>
<dbReference type="InterPro" id="IPR003661">
    <property type="entry name" value="HisK_dim/P_dom"/>
</dbReference>
<keyword evidence="6" id="KW-0902">Two-component regulatory system</keyword>
<dbReference type="Pfam" id="PF00512">
    <property type="entry name" value="HisKA"/>
    <property type="match status" value="1"/>
</dbReference>
<name>A0A176K209_9BACT</name>
<accession>A0A176K209</accession>
<dbReference type="PANTHER" id="PTHR45453:SF1">
    <property type="entry name" value="PHOSPHATE REGULON SENSOR PROTEIN PHOR"/>
    <property type="match status" value="1"/>
</dbReference>
<dbReference type="PANTHER" id="PTHR45453">
    <property type="entry name" value="PHOSPHATE REGULON SENSOR PROTEIN PHOR"/>
    <property type="match status" value="1"/>
</dbReference>
<dbReference type="SUPFAM" id="SSF47384">
    <property type="entry name" value="Homodimeric domain of signal transducing histidine kinase"/>
    <property type="match status" value="1"/>
</dbReference>
<dbReference type="EC" id="2.7.13.3" evidence="2"/>
<keyword evidence="7" id="KW-0472">Membrane</keyword>
<keyword evidence="4" id="KW-0808">Transferase</keyword>
<dbReference type="SMART" id="SM00388">
    <property type="entry name" value="HisKA"/>
    <property type="match status" value="1"/>
</dbReference>
<organism evidence="10 11">
    <name type="scientific">Kosmotoga arenicorallina S304</name>
    <dbReference type="NCBI Taxonomy" id="1453497"/>
    <lineage>
        <taxon>Bacteria</taxon>
        <taxon>Thermotogati</taxon>
        <taxon>Thermotogota</taxon>
        <taxon>Thermotogae</taxon>
        <taxon>Kosmotogales</taxon>
        <taxon>Kosmotogaceae</taxon>
        <taxon>Kosmotoga</taxon>
    </lineage>
</organism>
<evidence type="ECO:0000256" key="3">
    <source>
        <dbReference type="ARBA" id="ARBA00022553"/>
    </source>
</evidence>
<dbReference type="InterPro" id="IPR004358">
    <property type="entry name" value="Sig_transdc_His_kin-like_C"/>
</dbReference>
<dbReference type="InterPro" id="IPR005467">
    <property type="entry name" value="His_kinase_dom"/>
</dbReference>
<dbReference type="Proteomes" id="UP000077339">
    <property type="component" value="Unassembled WGS sequence"/>
</dbReference>
<sequence>MLLYAITIMAALLALLFFRFLACRKALTRFVKIKHRIAQLTGLDERAEIISIYDALRKLINDKDKNIEMLTWKVKYMQNVLDNMTEAFFIIDENGKIEYINNAVKKITGTSDIIGKKLTDVLNNFFINDLYEEMIETKQPQHSEITLFGAYREYFVCEMIPVSHAGVNHALVILRNITNEKQLEAIRREFVSDVSHELRTPLTSIHGYAETLLDHDLSDKETVRHFLNIIEKESARMTRLINDLLDVEKLESGDAKFAITDVELTEVGRYVLKIIGPLADELGVKVMDDIEEGIFVEGDFDRLVQLTLNLVDNAVKYTAVKEHGPKEVWLRIYALANFAFIEVEDTGVGIPEEAQKRIFERFFRVDKARSRKMGGTGLGLAIVKFIADKLNGKVELESEYGSGTTFRVKIPLKKVIK</sequence>
<dbReference type="AlphaFoldDB" id="A0A176K209"/>
<keyword evidence="3" id="KW-0597">Phosphoprotein</keyword>
<dbReference type="PROSITE" id="PS50112">
    <property type="entry name" value="PAS"/>
    <property type="match status" value="1"/>
</dbReference>
<dbReference type="PATRIC" id="fig|1453497.3.peg.1384"/>
<proteinExistence type="predicted"/>
<dbReference type="GO" id="GO:0005886">
    <property type="term" value="C:plasma membrane"/>
    <property type="evidence" value="ECO:0007669"/>
    <property type="project" value="TreeGrafter"/>
</dbReference>
<dbReference type="GO" id="GO:0000155">
    <property type="term" value="F:phosphorelay sensor kinase activity"/>
    <property type="evidence" value="ECO:0007669"/>
    <property type="project" value="InterPro"/>
</dbReference>
<dbReference type="GO" id="GO:0004721">
    <property type="term" value="F:phosphoprotein phosphatase activity"/>
    <property type="evidence" value="ECO:0007669"/>
    <property type="project" value="TreeGrafter"/>
</dbReference>
<evidence type="ECO:0000259" key="8">
    <source>
        <dbReference type="PROSITE" id="PS50109"/>
    </source>
</evidence>
<evidence type="ECO:0000256" key="6">
    <source>
        <dbReference type="ARBA" id="ARBA00023012"/>
    </source>
</evidence>
<dbReference type="Gene3D" id="3.30.565.10">
    <property type="entry name" value="Histidine kinase-like ATPase, C-terminal domain"/>
    <property type="match status" value="1"/>
</dbReference>
<keyword evidence="11" id="KW-1185">Reference proteome</keyword>
<comment type="caution">
    <text evidence="10">The sequence shown here is derived from an EMBL/GenBank/DDBJ whole genome shotgun (WGS) entry which is preliminary data.</text>
</comment>
<dbReference type="STRING" id="1453497.AT15_06935"/>
<feature type="domain" description="PAS" evidence="9">
    <location>
        <begin position="73"/>
        <end position="109"/>
    </location>
</feature>
<feature type="domain" description="Histidine kinase" evidence="8">
    <location>
        <begin position="193"/>
        <end position="414"/>
    </location>
</feature>
<dbReference type="InterPro" id="IPR003594">
    <property type="entry name" value="HATPase_dom"/>
</dbReference>
<evidence type="ECO:0000256" key="5">
    <source>
        <dbReference type="ARBA" id="ARBA00022777"/>
    </source>
</evidence>
<dbReference type="PROSITE" id="PS50109">
    <property type="entry name" value="HIS_KIN"/>
    <property type="match status" value="1"/>
</dbReference>
<comment type="catalytic activity">
    <reaction evidence="1">
        <text>ATP + protein L-histidine = ADP + protein N-phospho-L-histidine.</text>
        <dbReference type="EC" id="2.7.13.3"/>
    </reaction>
</comment>
<keyword evidence="5 10" id="KW-0418">Kinase</keyword>
<dbReference type="GO" id="GO:0016036">
    <property type="term" value="P:cellular response to phosphate starvation"/>
    <property type="evidence" value="ECO:0007669"/>
    <property type="project" value="TreeGrafter"/>
</dbReference>
<dbReference type="SMART" id="SM00091">
    <property type="entry name" value="PAS"/>
    <property type="match status" value="1"/>
</dbReference>
<dbReference type="InterPro" id="IPR050351">
    <property type="entry name" value="BphY/WalK/GraS-like"/>
</dbReference>
<gene>
    <name evidence="10" type="ORF">AT15_06935</name>
</gene>
<dbReference type="InterPro" id="IPR000014">
    <property type="entry name" value="PAS"/>
</dbReference>
<evidence type="ECO:0000256" key="1">
    <source>
        <dbReference type="ARBA" id="ARBA00000085"/>
    </source>
</evidence>
<evidence type="ECO:0000256" key="4">
    <source>
        <dbReference type="ARBA" id="ARBA00022679"/>
    </source>
</evidence>
<dbReference type="NCBIfam" id="TIGR00229">
    <property type="entry name" value="sensory_box"/>
    <property type="match status" value="1"/>
</dbReference>
<evidence type="ECO:0000259" key="9">
    <source>
        <dbReference type="PROSITE" id="PS50112"/>
    </source>
</evidence>
<dbReference type="Pfam" id="PF13426">
    <property type="entry name" value="PAS_9"/>
    <property type="match status" value="1"/>
</dbReference>
<dbReference type="CDD" id="cd00130">
    <property type="entry name" value="PAS"/>
    <property type="match status" value="1"/>
</dbReference>
<evidence type="ECO:0000313" key="11">
    <source>
        <dbReference type="Proteomes" id="UP000077339"/>
    </source>
</evidence>
<reference evidence="10 11" key="1">
    <citation type="submission" date="2014-02" db="EMBL/GenBank/DDBJ databases">
        <title>Kosmotoga genome sequencing.</title>
        <authorList>
            <person name="Pollo S.M."/>
            <person name="Charchuk R."/>
            <person name="Nesbo C.L."/>
        </authorList>
    </citation>
    <scope>NUCLEOTIDE SEQUENCE [LARGE SCALE GENOMIC DNA]</scope>
    <source>
        <strain evidence="10 11">S304</strain>
    </source>
</reference>
<dbReference type="Gene3D" id="1.10.287.130">
    <property type="match status" value="1"/>
</dbReference>
<dbReference type="FunFam" id="1.10.287.130:FF:000001">
    <property type="entry name" value="Two-component sensor histidine kinase"/>
    <property type="match status" value="1"/>
</dbReference>
<dbReference type="SUPFAM" id="SSF55874">
    <property type="entry name" value="ATPase domain of HSP90 chaperone/DNA topoisomerase II/histidine kinase"/>
    <property type="match status" value="1"/>
</dbReference>
<dbReference type="EMBL" id="JFHK01000004">
    <property type="protein sequence ID" value="OAA31226.1"/>
    <property type="molecule type" value="Genomic_DNA"/>
</dbReference>
<dbReference type="Pfam" id="PF02518">
    <property type="entry name" value="HATPase_c"/>
    <property type="match status" value="1"/>
</dbReference>
<dbReference type="InterPro" id="IPR036890">
    <property type="entry name" value="HATPase_C_sf"/>
</dbReference>
<evidence type="ECO:0000256" key="7">
    <source>
        <dbReference type="ARBA" id="ARBA00023136"/>
    </source>
</evidence>